<evidence type="ECO:0000313" key="14">
    <source>
        <dbReference type="Proteomes" id="UP001208570"/>
    </source>
</evidence>
<protein>
    <submittedName>
        <fullName evidence="13">Uncharacterized protein</fullName>
    </submittedName>
</protein>
<dbReference type="InterPro" id="IPR001876">
    <property type="entry name" value="Znf_RanBP2"/>
</dbReference>
<feature type="compositionally biased region" description="Polar residues" evidence="10">
    <location>
        <begin position="54"/>
        <end position="63"/>
    </location>
</feature>
<feature type="compositionally biased region" description="Low complexity" evidence="10">
    <location>
        <begin position="140"/>
        <end position="162"/>
    </location>
</feature>
<feature type="region of interest" description="Disordered" evidence="10">
    <location>
        <begin position="224"/>
        <end position="260"/>
    </location>
</feature>
<organism evidence="13 14">
    <name type="scientific">Paralvinella palmiformis</name>
    <dbReference type="NCBI Taxonomy" id="53620"/>
    <lineage>
        <taxon>Eukaryota</taxon>
        <taxon>Metazoa</taxon>
        <taxon>Spiralia</taxon>
        <taxon>Lophotrochozoa</taxon>
        <taxon>Annelida</taxon>
        <taxon>Polychaeta</taxon>
        <taxon>Sedentaria</taxon>
        <taxon>Canalipalpata</taxon>
        <taxon>Terebellida</taxon>
        <taxon>Terebelliformia</taxon>
        <taxon>Alvinellidae</taxon>
        <taxon>Paralvinella</taxon>
    </lineage>
</organism>
<dbReference type="InterPro" id="IPR034870">
    <property type="entry name" value="TET_fam"/>
</dbReference>
<evidence type="ECO:0000259" key="11">
    <source>
        <dbReference type="PROSITE" id="PS50102"/>
    </source>
</evidence>
<evidence type="ECO:0000256" key="5">
    <source>
        <dbReference type="ARBA" id="ARBA00022833"/>
    </source>
</evidence>
<dbReference type="PROSITE" id="PS01358">
    <property type="entry name" value="ZF_RANBP2_1"/>
    <property type="match status" value="1"/>
</dbReference>
<dbReference type="Gene3D" id="3.30.70.330">
    <property type="match status" value="1"/>
</dbReference>
<evidence type="ECO:0000256" key="8">
    <source>
        <dbReference type="PROSITE-ProRule" id="PRU00176"/>
    </source>
</evidence>
<feature type="compositionally biased region" description="Polar residues" evidence="10">
    <location>
        <begin position="1"/>
        <end position="18"/>
    </location>
</feature>
<comment type="caution">
    <text evidence="13">The sequence shown here is derived from an EMBL/GenBank/DDBJ whole genome shotgun (WGS) entry which is preliminary data.</text>
</comment>
<feature type="compositionally biased region" description="Basic and acidic residues" evidence="10">
    <location>
        <begin position="488"/>
        <end position="507"/>
    </location>
</feature>
<dbReference type="GO" id="GO:0005634">
    <property type="term" value="C:nucleus"/>
    <property type="evidence" value="ECO:0007669"/>
    <property type="project" value="UniProtKB-SubCell"/>
</dbReference>
<dbReference type="InterPro" id="IPR012677">
    <property type="entry name" value="Nucleotide-bd_a/b_plait_sf"/>
</dbReference>
<evidence type="ECO:0000256" key="6">
    <source>
        <dbReference type="ARBA" id="ARBA00022884"/>
    </source>
</evidence>
<feature type="compositionally biased region" description="Gly residues" evidence="10">
    <location>
        <begin position="224"/>
        <end position="244"/>
    </location>
</feature>
<feature type="compositionally biased region" description="Gly residues" evidence="10">
    <location>
        <begin position="354"/>
        <end position="377"/>
    </location>
</feature>
<dbReference type="InterPro" id="IPR036443">
    <property type="entry name" value="Znf_RanBP2_sf"/>
</dbReference>
<evidence type="ECO:0000256" key="3">
    <source>
        <dbReference type="ARBA" id="ARBA00022723"/>
    </source>
</evidence>
<evidence type="ECO:0000256" key="4">
    <source>
        <dbReference type="ARBA" id="ARBA00022771"/>
    </source>
</evidence>
<dbReference type="GO" id="GO:0003723">
    <property type="term" value="F:RNA binding"/>
    <property type="evidence" value="ECO:0007669"/>
    <property type="project" value="UniProtKB-UniRule"/>
</dbReference>
<keyword evidence="7" id="KW-0539">Nucleus</keyword>
<reference evidence="13" key="1">
    <citation type="journal article" date="2023" name="Mol. Biol. Evol.">
        <title>Third-Generation Sequencing Reveals the Adaptive Role of the Epigenome in Three Deep-Sea Polychaetes.</title>
        <authorList>
            <person name="Perez M."/>
            <person name="Aroh O."/>
            <person name="Sun Y."/>
            <person name="Lan Y."/>
            <person name="Juniper S.K."/>
            <person name="Young C.R."/>
            <person name="Angers B."/>
            <person name="Qian P.Y."/>
        </authorList>
    </citation>
    <scope>NUCLEOTIDE SEQUENCE</scope>
    <source>
        <strain evidence="13">P08H-3</strain>
    </source>
</reference>
<gene>
    <name evidence="13" type="ORF">LSH36_7g12089</name>
</gene>
<keyword evidence="14" id="KW-1185">Reference proteome</keyword>
<keyword evidence="3" id="KW-0479">Metal-binding</keyword>
<feature type="compositionally biased region" description="Polar residues" evidence="10">
    <location>
        <begin position="123"/>
        <end position="132"/>
    </location>
</feature>
<name>A0AAD9NIH2_9ANNE</name>
<dbReference type="PROSITE" id="PS50102">
    <property type="entry name" value="RRM"/>
    <property type="match status" value="1"/>
</dbReference>
<keyword evidence="4 9" id="KW-0863">Zinc-finger</keyword>
<feature type="region of interest" description="Disordered" evidence="10">
    <location>
        <begin position="351"/>
        <end position="411"/>
    </location>
</feature>
<feature type="region of interest" description="Disordered" evidence="10">
    <location>
        <begin position="1"/>
        <end position="208"/>
    </location>
</feature>
<dbReference type="PANTHER" id="PTHR23238">
    <property type="entry name" value="RNA BINDING PROTEIN"/>
    <property type="match status" value="1"/>
</dbReference>
<dbReference type="PROSITE" id="PS50199">
    <property type="entry name" value="ZF_RANBP2_2"/>
    <property type="match status" value="1"/>
</dbReference>
<comment type="similarity">
    <text evidence="2">Belongs to the RRM TET family.</text>
</comment>
<keyword evidence="5" id="KW-0862">Zinc</keyword>
<dbReference type="InterPro" id="IPR035979">
    <property type="entry name" value="RBD_domain_sf"/>
</dbReference>
<keyword evidence="6 8" id="KW-0694">RNA-binding</keyword>
<evidence type="ECO:0000259" key="12">
    <source>
        <dbReference type="PROSITE" id="PS50199"/>
    </source>
</evidence>
<dbReference type="Proteomes" id="UP001208570">
    <property type="component" value="Unassembled WGS sequence"/>
</dbReference>
<dbReference type="Pfam" id="PF00076">
    <property type="entry name" value="RRM_1"/>
    <property type="match status" value="1"/>
</dbReference>
<dbReference type="CDD" id="cd12534">
    <property type="entry name" value="RRM_SARFH"/>
    <property type="match status" value="1"/>
</dbReference>
<feature type="region of interest" description="Disordered" evidence="10">
    <location>
        <begin position="435"/>
        <end position="508"/>
    </location>
</feature>
<dbReference type="SMART" id="SM00360">
    <property type="entry name" value="RRM"/>
    <property type="match status" value="1"/>
</dbReference>
<dbReference type="GO" id="GO:0008270">
    <property type="term" value="F:zinc ion binding"/>
    <property type="evidence" value="ECO:0007669"/>
    <property type="project" value="UniProtKB-KW"/>
</dbReference>
<evidence type="ECO:0000256" key="1">
    <source>
        <dbReference type="ARBA" id="ARBA00004123"/>
    </source>
</evidence>
<feature type="compositionally biased region" description="Low complexity" evidence="10">
    <location>
        <begin position="64"/>
        <end position="105"/>
    </location>
</feature>
<sequence length="632" mass="65865">MADQQYNYGGTSAAQPSYNYPGYGSTDTSNQYTPPAAGSTYGQQPAPAPAAYSQGYNYDQNQTYPQNTVPPATPPTTGAYGQGYPPAGQNGAAPAYGQPQQGQQNIPPPGPGGQPYTAAPPYNQTSSYSQPPDTAAPPAQYGQQGYGQSNYSQQSQPSSYGQTAPPPSTGGGYGQSGYNQQNNVGGYGGNQSGHYNQSSGGSTGGGGGSGGGAGYGGSYDQGGFGGGRGGSGGGNFRGRGGPKGNFGDRGDGDGPTLQQQPDTIFVQGLDSAVTQQQLADYFGSIGVIKADRRTGGPRIFIYTDKVTGKPKGEATVTYDDQQAAESAISWFNNKEFMGKVLKVETATRKIWPGGMRGGRGGGGGGGGRGGGGGGGGMSMDRGRGRGGMMDRGGRGGGRDGGSGRSGDWTCPNPSCNNQNFAWRNECNRCKAPKPEGLENGGDDGGLGGFRGGRGGRGGMGGRGGFDRGGMRGGRGGFDRGGMRGGRGGFDRGRGGRGGFDRGGRGGPDRMSSSYYVHPVCSLISKVSGINSANQGRPPDLVAKFQQFVILHLAALNMMNVGFMQLVMESEGEYEALIDRERRRRRRRTCWVENWLSSERRLAVGLYRQLMEELHLDDHGFFYNFLRITPITL</sequence>
<comment type="subcellular location">
    <subcellularLocation>
        <location evidence="1">Nucleus</location>
    </subcellularLocation>
</comment>
<evidence type="ECO:0000313" key="13">
    <source>
        <dbReference type="EMBL" id="KAK2169763.1"/>
    </source>
</evidence>
<feature type="compositionally biased region" description="Gly residues" evidence="10">
    <location>
        <begin position="438"/>
        <end position="463"/>
    </location>
</feature>
<feature type="domain" description="RRM" evidence="11">
    <location>
        <begin position="262"/>
        <end position="348"/>
    </location>
</feature>
<dbReference type="Pfam" id="PF00641">
    <property type="entry name" value="Zn_ribbon_RanBP"/>
    <property type="match status" value="1"/>
</dbReference>
<dbReference type="SUPFAM" id="SSF90209">
    <property type="entry name" value="Ran binding protein zinc finger-like"/>
    <property type="match status" value="1"/>
</dbReference>
<dbReference type="SUPFAM" id="SSF54928">
    <property type="entry name" value="RNA-binding domain, RBD"/>
    <property type="match status" value="1"/>
</dbReference>
<evidence type="ECO:0000256" key="7">
    <source>
        <dbReference type="ARBA" id="ARBA00023242"/>
    </source>
</evidence>
<evidence type="ECO:0000256" key="9">
    <source>
        <dbReference type="PROSITE-ProRule" id="PRU00322"/>
    </source>
</evidence>
<dbReference type="SMART" id="SM00547">
    <property type="entry name" value="ZnF_RBZ"/>
    <property type="match status" value="1"/>
</dbReference>
<feature type="domain" description="RanBP2-type" evidence="12">
    <location>
        <begin position="404"/>
        <end position="435"/>
    </location>
</feature>
<dbReference type="InterPro" id="IPR000504">
    <property type="entry name" value="RRM_dom"/>
</dbReference>
<dbReference type="GO" id="GO:0006355">
    <property type="term" value="P:regulation of DNA-templated transcription"/>
    <property type="evidence" value="ECO:0007669"/>
    <property type="project" value="InterPro"/>
</dbReference>
<dbReference type="EMBL" id="JAODUP010000007">
    <property type="protein sequence ID" value="KAK2169763.1"/>
    <property type="molecule type" value="Genomic_DNA"/>
</dbReference>
<dbReference type="FunFam" id="4.10.1060.10:FF:000022">
    <property type="entry name" value="Cabeza, isoform D"/>
    <property type="match status" value="1"/>
</dbReference>
<proteinExistence type="inferred from homology"/>
<accession>A0AAD9NIH2</accession>
<evidence type="ECO:0000256" key="2">
    <source>
        <dbReference type="ARBA" id="ARBA00008448"/>
    </source>
</evidence>
<dbReference type="AlphaFoldDB" id="A0AAD9NIH2"/>
<dbReference type="Gene3D" id="4.10.1060.10">
    <property type="entry name" value="Zinc finger, RanBP2-type"/>
    <property type="match status" value="1"/>
</dbReference>
<evidence type="ECO:0000256" key="10">
    <source>
        <dbReference type="SAM" id="MobiDB-lite"/>
    </source>
</evidence>